<protein>
    <submittedName>
        <fullName evidence="6">Helix-turn-helix domain-containing protein</fullName>
    </submittedName>
</protein>
<evidence type="ECO:0000256" key="2">
    <source>
        <dbReference type="ARBA" id="ARBA00023125"/>
    </source>
</evidence>
<reference evidence="6 7" key="1">
    <citation type="submission" date="2019-07" db="EMBL/GenBank/DDBJ databases">
        <title>Genomes of sea-ice associated Colwellia species.</title>
        <authorList>
            <person name="Bowman J.P."/>
        </authorList>
    </citation>
    <scope>NUCLEOTIDE SEQUENCE [LARGE SCALE GENOMIC DNA]</scope>
    <source>
        <strain evidence="6 7">ACAM 459</strain>
    </source>
</reference>
<name>A0A5C6QEZ5_9GAMM</name>
<dbReference type="InterPro" id="IPR037923">
    <property type="entry name" value="HTH-like"/>
</dbReference>
<evidence type="ECO:0000256" key="1">
    <source>
        <dbReference type="ARBA" id="ARBA00023015"/>
    </source>
</evidence>
<organism evidence="6 7">
    <name type="scientific">Colwellia demingiae</name>
    <dbReference type="NCBI Taxonomy" id="89401"/>
    <lineage>
        <taxon>Bacteria</taxon>
        <taxon>Pseudomonadati</taxon>
        <taxon>Pseudomonadota</taxon>
        <taxon>Gammaproteobacteria</taxon>
        <taxon>Alteromonadales</taxon>
        <taxon>Colwelliaceae</taxon>
        <taxon>Colwellia</taxon>
    </lineage>
</organism>
<sequence length="305" mass="35353">MWQDILNIHPDCIEDFINFDKLPGQAASLIAFAGMSYLQTEYKIGKTGKGNICLNNENNSGHVHYLISTHAGEGKIKLGNNEYLVKPGSIVLLPAGTPFLYELSGEYWEMCWLLLHDCSEYKFVHQLHPSVYSSINAERLYQTMSLIREFQHGESIYQSDIILRLVEVLVYQIAQTLNMGQQLTKQQQKFHSLIRRVNKQLQLSWTVKQLAAEMHMSEPHFFRLCKKEMGMTPIKLLTHTRLEYACYLLRYTQYNLDQIADTVGYGDSASFAHRFKKDYGLSPGRWRKEQINNFQSNDIENGEQR</sequence>
<dbReference type="PROSITE" id="PS00041">
    <property type="entry name" value="HTH_ARAC_FAMILY_1"/>
    <property type="match status" value="1"/>
</dbReference>
<dbReference type="PRINTS" id="PR00032">
    <property type="entry name" value="HTHARAC"/>
</dbReference>
<dbReference type="InterPro" id="IPR003313">
    <property type="entry name" value="AraC-bd"/>
</dbReference>
<comment type="caution">
    <text evidence="6">The sequence shown here is derived from an EMBL/GenBank/DDBJ whole genome shotgun (WGS) entry which is preliminary data.</text>
</comment>
<dbReference type="SUPFAM" id="SSF46689">
    <property type="entry name" value="Homeodomain-like"/>
    <property type="match status" value="2"/>
</dbReference>
<evidence type="ECO:0000256" key="4">
    <source>
        <dbReference type="ARBA" id="ARBA00023163"/>
    </source>
</evidence>
<dbReference type="InterPro" id="IPR009057">
    <property type="entry name" value="Homeodomain-like_sf"/>
</dbReference>
<gene>
    <name evidence="6" type="ORF">ESZ36_13230</name>
</gene>
<dbReference type="PROSITE" id="PS01124">
    <property type="entry name" value="HTH_ARAC_FAMILY_2"/>
    <property type="match status" value="1"/>
</dbReference>
<dbReference type="Pfam" id="PF12833">
    <property type="entry name" value="HTH_18"/>
    <property type="match status" value="1"/>
</dbReference>
<keyword evidence="4" id="KW-0804">Transcription</keyword>
<accession>A0A5C6QEZ5</accession>
<dbReference type="EMBL" id="VOLT01000006">
    <property type="protein sequence ID" value="TWX67263.1"/>
    <property type="molecule type" value="Genomic_DNA"/>
</dbReference>
<dbReference type="Gene3D" id="2.60.120.280">
    <property type="entry name" value="Regulatory protein AraC"/>
    <property type="match status" value="1"/>
</dbReference>
<dbReference type="PANTHER" id="PTHR43280">
    <property type="entry name" value="ARAC-FAMILY TRANSCRIPTIONAL REGULATOR"/>
    <property type="match status" value="1"/>
</dbReference>
<dbReference type="SMART" id="SM00342">
    <property type="entry name" value="HTH_ARAC"/>
    <property type="match status" value="1"/>
</dbReference>
<dbReference type="GO" id="GO:0043565">
    <property type="term" value="F:sequence-specific DNA binding"/>
    <property type="evidence" value="ECO:0007669"/>
    <property type="project" value="InterPro"/>
</dbReference>
<dbReference type="Pfam" id="PF02311">
    <property type="entry name" value="AraC_binding"/>
    <property type="match status" value="1"/>
</dbReference>
<dbReference type="PANTHER" id="PTHR43280:SF11">
    <property type="entry name" value="RCS-SPECIFIC HTH-TYPE TRANSCRIPTIONAL ACTIVATOR RCLR"/>
    <property type="match status" value="1"/>
</dbReference>
<dbReference type="AlphaFoldDB" id="A0A5C6QEZ5"/>
<dbReference type="Proteomes" id="UP000321822">
    <property type="component" value="Unassembled WGS sequence"/>
</dbReference>
<dbReference type="Gene3D" id="1.10.10.60">
    <property type="entry name" value="Homeodomain-like"/>
    <property type="match status" value="1"/>
</dbReference>
<evidence type="ECO:0000259" key="5">
    <source>
        <dbReference type="PROSITE" id="PS01124"/>
    </source>
</evidence>
<dbReference type="SUPFAM" id="SSF51215">
    <property type="entry name" value="Regulatory protein AraC"/>
    <property type="match status" value="1"/>
</dbReference>
<dbReference type="GO" id="GO:0003700">
    <property type="term" value="F:DNA-binding transcription factor activity"/>
    <property type="evidence" value="ECO:0007669"/>
    <property type="project" value="InterPro"/>
</dbReference>
<dbReference type="RefSeq" id="WP_146788779.1">
    <property type="nucleotide sequence ID" value="NZ_VOLT01000006.1"/>
</dbReference>
<evidence type="ECO:0000313" key="6">
    <source>
        <dbReference type="EMBL" id="TWX67263.1"/>
    </source>
</evidence>
<keyword evidence="7" id="KW-1185">Reference proteome</keyword>
<keyword evidence="3" id="KW-0010">Activator</keyword>
<dbReference type="InterPro" id="IPR020449">
    <property type="entry name" value="Tscrpt_reg_AraC-type_HTH"/>
</dbReference>
<dbReference type="OrthoDB" id="9814125at2"/>
<dbReference type="InterPro" id="IPR018062">
    <property type="entry name" value="HTH_AraC-typ_CS"/>
</dbReference>
<evidence type="ECO:0000256" key="3">
    <source>
        <dbReference type="ARBA" id="ARBA00023159"/>
    </source>
</evidence>
<keyword evidence="1" id="KW-0805">Transcription regulation</keyword>
<keyword evidence="2" id="KW-0238">DNA-binding</keyword>
<feature type="domain" description="HTH araC/xylS-type" evidence="5">
    <location>
        <begin position="191"/>
        <end position="289"/>
    </location>
</feature>
<evidence type="ECO:0000313" key="7">
    <source>
        <dbReference type="Proteomes" id="UP000321822"/>
    </source>
</evidence>
<dbReference type="InterPro" id="IPR018060">
    <property type="entry name" value="HTH_AraC"/>
</dbReference>
<proteinExistence type="predicted"/>